<organism evidence="1 2">
    <name type="scientific">Paenibacillus faecis</name>
    <dbReference type="NCBI Taxonomy" id="862114"/>
    <lineage>
        <taxon>Bacteria</taxon>
        <taxon>Bacillati</taxon>
        <taxon>Bacillota</taxon>
        <taxon>Bacilli</taxon>
        <taxon>Bacillales</taxon>
        <taxon>Paenibacillaceae</taxon>
        <taxon>Paenibacillus</taxon>
    </lineage>
</organism>
<dbReference type="OrthoDB" id="2229810at2"/>
<sequence>MSILDKNQVDGIGKSNTENKIALLLADHLDWSDELQHLTLLQDKMNAYLSFIESGQVYAVYPDAKSVDGFIFELKFKYAPTENALKLIDVFRKSTADLRMEYRVGVDL</sequence>
<dbReference type="Pfam" id="PF20212">
    <property type="entry name" value="DUF6572"/>
    <property type="match status" value="1"/>
</dbReference>
<keyword evidence="2" id="KW-1185">Reference proteome</keyword>
<proteinExistence type="predicted"/>
<dbReference type="Proteomes" id="UP000325218">
    <property type="component" value="Unassembled WGS sequence"/>
</dbReference>
<evidence type="ECO:0000313" key="1">
    <source>
        <dbReference type="EMBL" id="TYA10780.1"/>
    </source>
</evidence>
<evidence type="ECO:0008006" key="3">
    <source>
        <dbReference type="Google" id="ProtNLM"/>
    </source>
</evidence>
<protein>
    <recommendedName>
        <fullName evidence="3">Branched-chain amino acid ABC transporter substrate-binding protein</fullName>
    </recommendedName>
</protein>
<gene>
    <name evidence="1" type="ORF">FRY98_23665</name>
</gene>
<accession>A0A5D0CMJ7</accession>
<dbReference type="AlphaFoldDB" id="A0A5D0CMJ7"/>
<dbReference type="RefSeq" id="WP_148456769.1">
    <property type="nucleotide sequence ID" value="NZ_VSDO01000005.1"/>
</dbReference>
<evidence type="ECO:0000313" key="2">
    <source>
        <dbReference type="Proteomes" id="UP000325218"/>
    </source>
</evidence>
<dbReference type="EMBL" id="VSDO01000005">
    <property type="protein sequence ID" value="TYA10780.1"/>
    <property type="molecule type" value="Genomic_DNA"/>
</dbReference>
<comment type="caution">
    <text evidence="1">The sequence shown here is derived from an EMBL/GenBank/DDBJ whole genome shotgun (WGS) entry which is preliminary data.</text>
</comment>
<dbReference type="InterPro" id="IPR046702">
    <property type="entry name" value="DUF6572"/>
</dbReference>
<name>A0A5D0CMJ7_9BACL</name>
<reference evidence="1 2" key="1">
    <citation type="submission" date="2019-08" db="EMBL/GenBank/DDBJ databases">
        <title>Genome sequencing of Paenibacillus faecis DSM 23593(T).</title>
        <authorList>
            <person name="Kook J.-K."/>
            <person name="Park S.-N."/>
            <person name="Lim Y.K."/>
        </authorList>
    </citation>
    <scope>NUCLEOTIDE SEQUENCE [LARGE SCALE GENOMIC DNA]</scope>
    <source>
        <strain evidence="1 2">DSM 23593</strain>
    </source>
</reference>